<name>A0ABU2NXQ3_9ACTN</name>
<dbReference type="InterPro" id="IPR000086">
    <property type="entry name" value="NUDIX_hydrolase_dom"/>
</dbReference>
<feature type="domain" description="Nudix hydrolase" evidence="1">
    <location>
        <begin position="105"/>
        <end position="168"/>
    </location>
</feature>
<proteinExistence type="predicted"/>
<dbReference type="SUPFAM" id="SSF55811">
    <property type="entry name" value="Nudix"/>
    <property type="match status" value="1"/>
</dbReference>
<organism evidence="2 3">
    <name type="scientific">Streptomyces hazeniae</name>
    <dbReference type="NCBI Taxonomy" id="3075538"/>
    <lineage>
        <taxon>Bacteria</taxon>
        <taxon>Bacillati</taxon>
        <taxon>Actinomycetota</taxon>
        <taxon>Actinomycetes</taxon>
        <taxon>Kitasatosporales</taxon>
        <taxon>Streptomycetaceae</taxon>
        <taxon>Streptomyces</taxon>
    </lineage>
</organism>
<reference evidence="3" key="1">
    <citation type="submission" date="2023-07" db="EMBL/GenBank/DDBJ databases">
        <title>30 novel species of actinomycetes from the DSMZ collection.</title>
        <authorList>
            <person name="Nouioui I."/>
        </authorList>
    </citation>
    <scope>NUCLEOTIDE SEQUENCE [LARGE SCALE GENOMIC DNA]</scope>
    <source>
        <strain evidence="3">DSM 42041</strain>
    </source>
</reference>
<protein>
    <submittedName>
        <fullName evidence="2">NUDIX domain-containing protein</fullName>
    </submittedName>
</protein>
<comment type="caution">
    <text evidence="2">The sequence shown here is derived from an EMBL/GenBank/DDBJ whole genome shotgun (WGS) entry which is preliminary data.</text>
</comment>
<dbReference type="EMBL" id="JAVREQ010000021">
    <property type="protein sequence ID" value="MDT0381307.1"/>
    <property type="molecule type" value="Genomic_DNA"/>
</dbReference>
<evidence type="ECO:0000313" key="2">
    <source>
        <dbReference type="EMBL" id="MDT0381307.1"/>
    </source>
</evidence>
<dbReference type="Gene3D" id="3.90.79.10">
    <property type="entry name" value="Nucleoside Triphosphate Pyrophosphohydrolase"/>
    <property type="match status" value="1"/>
</dbReference>
<dbReference type="Proteomes" id="UP001183414">
    <property type="component" value="Unassembled WGS sequence"/>
</dbReference>
<evidence type="ECO:0000313" key="3">
    <source>
        <dbReference type="Proteomes" id="UP001183414"/>
    </source>
</evidence>
<evidence type="ECO:0000259" key="1">
    <source>
        <dbReference type="Pfam" id="PF00293"/>
    </source>
</evidence>
<dbReference type="Pfam" id="PF00293">
    <property type="entry name" value="NUDIX"/>
    <property type="match status" value="1"/>
</dbReference>
<gene>
    <name evidence="2" type="ORF">RM572_21350</name>
</gene>
<dbReference type="InterPro" id="IPR015797">
    <property type="entry name" value="NUDIX_hydrolase-like_dom_sf"/>
</dbReference>
<accession>A0ABU2NXQ3</accession>
<keyword evidence="3" id="KW-1185">Reference proteome</keyword>
<sequence length="261" mass="28113">MFDGGGISRSARHRVTSARPGSDEVAFVPVEQLDGRVGGPVRRVVEAALRARRDGCPRYLEDGWEPAVLNTMRRHGIAPWVHSGSAWRWYDAPVPDELPIRQSWVWVFAPDGRVVMYVDDTGQAGLPGGTLEPFEQRDAAAASRREVREETQIELRGLRYLGYLRDAPPDGPACARVRMAAAIARVGRAATDPATGTVHRRLLVPPRLAAELCGWGPSATGQVDAALHAARSLGVAECAPGAPVEEIPVDGDAAPGRRPGR</sequence>